<dbReference type="HOGENOM" id="CLU_2006251_0_0_1"/>
<dbReference type="KEGG" id="dmo:Dmoj_GI17597"/>
<reference evidence="3 4" key="1">
    <citation type="journal article" date="2007" name="Nature">
        <title>Evolution of genes and genomes on the Drosophila phylogeny.</title>
        <authorList>
            <consortium name="Drosophila 12 Genomes Consortium"/>
            <person name="Clark A.G."/>
            <person name="Eisen M.B."/>
            <person name="Smith D.R."/>
            <person name="Bergman C.M."/>
            <person name="Oliver B."/>
            <person name="Markow T.A."/>
            <person name="Kaufman T.C."/>
            <person name="Kellis M."/>
            <person name="Gelbart W."/>
            <person name="Iyer V.N."/>
            <person name="Pollard D.A."/>
            <person name="Sackton T.B."/>
            <person name="Larracuente A.M."/>
            <person name="Singh N.D."/>
            <person name="Abad J.P."/>
            <person name="Abt D.N."/>
            <person name="Adryan B."/>
            <person name="Aguade M."/>
            <person name="Akashi H."/>
            <person name="Anderson W.W."/>
            <person name="Aquadro C.F."/>
            <person name="Ardell D.H."/>
            <person name="Arguello R."/>
            <person name="Artieri C.G."/>
            <person name="Barbash D.A."/>
            <person name="Barker D."/>
            <person name="Barsanti P."/>
            <person name="Batterham P."/>
            <person name="Batzoglou S."/>
            <person name="Begun D."/>
            <person name="Bhutkar A."/>
            <person name="Blanco E."/>
            <person name="Bosak S.A."/>
            <person name="Bradley R.K."/>
            <person name="Brand A.D."/>
            <person name="Brent M.R."/>
            <person name="Brooks A.N."/>
            <person name="Brown R.H."/>
            <person name="Butlin R.K."/>
            <person name="Caggese C."/>
            <person name="Calvi B.R."/>
            <person name="Bernardo de Carvalho A."/>
            <person name="Caspi A."/>
            <person name="Castrezana S."/>
            <person name="Celniker S.E."/>
            <person name="Chang J.L."/>
            <person name="Chapple C."/>
            <person name="Chatterji S."/>
            <person name="Chinwalla A."/>
            <person name="Civetta A."/>
            <person name="Clifton S.W."/>
            <person name="Comeron J.M."/>
            <person name="Costello J.C."/>
            <person name="Coyne J.A."/>
            <person name="Daub J."/>
            <person name="David R.G."/>
            <person name="Delcher A.L."/>
            <person name="Delehaunty K."/>
            <person name="Do C.B."/>
            <person name="Ebling H."/>
            <person name="Edwards K."/>
            <person name="Eickbush T."/>
            <person name="Evans J.D."/>
            <person name="Filipski A."/>
            <person name="Findeiss S."/>
            <person name="Freyhult E."/>
            <person name="Fulton L."/>
            <person name="Fulton R."/>
            <person name="Garcia A.C."/>
            <person name="Gardiner A."/>
            <person name="Garfield D.A."/>
            <person name="Garvin B.E."/>
            <person name="Gibson G."/>
            <person name="Gilbert D."/>
            <person name="Gnerre S."/>
            <person name="Godfrey J."/>
            <person name="Good R."/>
            <person name="Gotea V."/>
            <person name="Gravely B."/>
            <person name="Greenberg A.J."/>
            <person name="Griffiths-Jones S."/>
            <person name="Gross S."/>
            <person name="Guigo R."/>
            <person name="Gustafson E.A."/>
            <person name="Haerty W."/>
            <person name="Hahn M.W."/>
            <person name="Halligan D.L."/>
            <person name="Halpern A.L."/>
            <person name="Halter G.M."/>
            <person name="Han M.V."/>
            <person name="Heger A."/>
            <person name="Hillier L."/>
            <person name="Hinrichs A.S."/>
            <person name="Holmes I."/>
            <person name="Hoskins R.A."/>
            <person name="Hubisz M.J."/>
            <person name="Hultmark D."/>
            <person name="Huntley M.A."/>
            <person name="Jaffe D.B."/>
            <person name="Jagadeeshan S."/>
            <person name="Jeck W.R."/>
            <person name="Johnson J."/>
            <person name="Jones C.D."/>
            <person name="Jordan W.C."/>
            <person name="Karpen G.H."/>
            <person name="Kataoka E."/>
            <person name="Keightley P.D."/>
            <person name="Kheradpour P."/>
            <person name="Kirkness E.F."/>
            <person name="Koerich L.B."/>
            <person name="Kristiansen K."/>
            <person name="Kudrna D."/>
            <person name="Kulathinal R.J."/>
            <person name="Kumar S."/>
            <person name="Kwok R."/>
            <person name="Lander E."/>
            <person name="Langley C.H."/>
            <person name="Lapoint R."/>
            <person name="Lazzaro B.P."/>
            <person name="Lee S.J."/>
            <person name="Levesque L."/>
            <person name="Li R."/>
            <person name="Lin C.F."/>
            <person name="Lin M.F."/>
            <person name="Lindblad-Toh K."/>
            <person name="Llopart A."/>
            <person name="Long M."/>
            <person name="Low L."/>
            <person name="Lozovsky E."/>
            <person name="Lu J."/>
            <person name="Luo M."/>
            <person name="Machado C.A."/>
            <person name="Makalowski W."/>
            <person name="Marzo M."/>
            <person name="Matsuda M."/>
            <person name="Matzkin L."/>
            <person name="McAllister B."/>
            <person name="McBride C.S."/>
            <person name="McKernan B."/>
            <person name="McKernan K."/>
            <person name="Mendez-Lago M."/>
            <person name="Minx P."/>
            <person name="Mollenhauer M.U."/>
            <person name="Montooth K."/>
            <person name="Mount S.M."/>
            <person name="Mu X."/>
            <person name="Myers E."/>
            <person name="Negre B."/>
            <person name="Newfeld S."/>
            <person name="Nielsen R."/>
            <person name="Noor M.A."/>
            <person name="O'Grady P."/>
            <person name="Pachter L."/>
            <person name="Papaceit M."/>
            <person name="Parisi M.J."/>
            <person name="Parisi M."/>
            <person name="Parts L."/>
            <person name="Pedersen J.S."/>
            <person name="Pesole G."/>
            <person name="Phillippy A.M."/>
            <person name="Ponting C.P."/>
            <person name="Pop M."/>
            <person name="Porcelli D."/>
            <person name="Powell J.R."/>
            <person name="Prohaska S."/>
            <person name="Pruitt K."/>
            <person name="Puig M."/>
            <person name="Quesneville H."/>
            <person name="Ram K.R."/>
            <person name="Rand D."/>
            <person name="Rasmussen M.D."/>
            <person name="Reed L.K."/>
            <person name="Reenan R."/>
            <person name="Reily A."/>
            <person name="Remington K.A."/>
            <person name="Rieger T.T."/>
            <person name="Ritchie M.G."/>
            <person name="Robin C."/>
            <person name="Rogers Y.H."/>
            <person name="Rohde C."/>
            <person name="Rozas J."/>
            <person name="Rubenfield M.J."/>
            <person name="Ruiz A."/>
            <person name="Russo S."/>
            <person name="Salzberg S.L."/>
            <person name="Sanchez-Gracia A."/>
            <person name="Saranga D.J."/>
            <person name="Sato H."/>
            <person name="Schaeffer S.W."/>
            <person name="Schatz M.C."/>
            <person name="Schlenke T."/>
            <person name="Schwartz R."/>
            <person name="Segarra C."/>
            <person name="Singh R.S."/>
            <person name="Sirot L."/>
            <person name="Sirota M."/>
            <person name="Sisneros N.B."/>
            <person name="Smith C.D."/>
            <person name="Smith T.F."/>
            <person name="Spieth J."/>
            <person name="Stage D.E."/>
            <person name="Stark A."/>
            <person name="Stephan W."/>
            <person name="Strausberg R.L."/>
            <person name="Strempel S."/>
            <person name="Sturgill D."/>
            <person name="Sutton G."/>
            <person name="Sutton G.G."/>
            <person name="Tao W."/>
            <person name="Teichmann S."/>
            <person name="Tobari Y.N."/>
            <person name="Tomimura Y."/>
            <person name="Tsolas J.M."/>
            <person name="Valente V.L."/>
            <person name="Venter E."/>
            <person name="Venter J.C."/>
            <person name="Vicario S."/>
            <person name="Vieira F.G."/>
            <person name="Vilella A.J."/>
            <person name="Villasante A."/>
            <person name="Walenz B."/>
            <person name="Wang J."/>
            <person name="Wasserman M."/>
            <person name="Watts T."/>
            <person name="Wilson D."/>
            <person name="Wilson R.K."/>
            <person name="Wing R.A."/>
            <person name="Wolfner M.F."/>
            <person name="Wong A."/>
            <person name="Wong G.K."/>
            <person name="Wu C.I."/>
            <person name="Wu G."/>
            <person name="Yamamoto D."/>
            <person name="Yang H.P."/>
            <person name="Yang S.P."/>
            <person name="Yorke J.A."/>
            <person name="Yoshida K."/>
            <person name="Zdobnov E."/>
            <person name="Zhang P."/>
            <person name="Zhang Y."/>
            <person name="Zimin A.V."/>
            <person name="Baldwin J."/>
            <person name="Abdouelleil A."/>
            <person name="Abdulkadir J."/>
            <person name="Abebe A."/>
            <person name="Abera B."/>
            <person name="Abreu J."/>
            <person name="Acer S.C."/>
            <person name="Aftuck L."/>
            <person name="Alexander A."/>
            <person name="An P."/>
            <person name="Anderson E."/>
            <person name="Anderson S."/>
            <person name="Arachi H."/>
            <person name="Azer M."/>
            <person name="Bachantsang P."/>
            <person name="Barry A."/>
            <person name="Bayul T."/>
            <person name="Berlin A."/>
            <person name="Bessette D."/>
            <person name="Bloom T."/>
            <person name="Blye J."/>
            <person name="Boguslavskiy L."/>
            <person name="Bonnet C."/>
            <person name="Boukhgalter B."/>
            <person name="Bourzgui I."/>
            <person name="Brown A."/>
            <person name="Cahill P."/>
            <person name="Channer S."/>
            <person name="Cheshatsang Y."/>
            <person name="Chuda L."/>
            <person name="Citroen M."/>
            <person name="Collymore A."/>
            <person name="Cooke P."/>
            <person name="Costello M."/>
            <person name="D'Aco K."/>
            <person name="Daza R."/>
            <person name="De Haan G."/>
            <person name="DeGray S."/>
            <person name="DeMaso C."/>
            <person name="Dhargay N."/>
            <person name="Dooley K."/>
            <person name="Dooley E."/>
            <person name="Doricent M."/>
            <person name="Dorje P."/>
            <person name="Dorjee K."/>
            <person name="Dupes A."/>
            <person name="Elong R."/>
            <person name="Falk J."/>
            <person name="Farina A."/>
            <person name="Faro S."/>
            <person name="Ferguson D."/>
            <person name="Fisher S."/>
            <person name="Foley C.D."/>
            <person name="Franke A."/>
            <person name="Friedrich D."/>
            <person name="Gadbois L."/>
            <person name="Gearin G."/>
            <person name="Gearin C.R."/>
            <person name="Giannoukos G."/>
            <person name="Goode T."/>
            <person name="Graham J."/>
            <person name="Grandbois E."/>
            <person name="Grewal S."/>
            <person name="Gyaltsen K."/>
            <person name="Hafez N."/>
            <person name="Hagos B."/>
            <person name="Hall J."/>
            <person name="Henson C."/>
            <person name="Hollinger A."/>
            <person name="Honan T."/>
            <person name="Huard M.D."/>
            <person name="Hughes L."/>
            <person name="Hurhula B."/>
            <person name="Husby M.E."/>
            <person name="Kamat A."/>
            <person name="Kanga B."/>
            <person name="Kashin S."/>
            <person name="Khazanovich D."/>
            <person name="Kisner P."/>
            <person name="Lance K."/>
            <person name="Lara M."/>
            <person name="Lee W."/>
            <person name="Lennon N."/>
            <person name="Letendre F."/>
            <person name="LeVine R."/>
            <person name="Lipovsky A."/>
            <person name="Liu X."/>
            <person name="Liu J."/>
            <person name="Liu S."/>
            <person name="Lokyitsang T."/>
            <person name="Lokyitsang Y."/>
            <person name="Lubonja R."/>
            <person name="Lui A."/>
            <person name="MacDonald P."/>
            <person name="Magnisalis V."/>
            <person name="Maru K."/>
            <person name="Matthews C."/>
            <person name="McCusker W."/>
            <person name="McDonough S."/>
            <person name="Mehta T."/>
            <person name="Meldrim J."/>
            <person name="Meneus L."/>
            <person name="Mihai O."/>
            <person name="Mihalev A."/>
            <person name="Mihova T."/>
            <person name="Mittelman R."/>
            <person name="Mlenga V."/>
            <person name="Montmayeur A."/>
            <person name="Mulrain L."/>
            <person name="Navidi A."/>
            <person name="Naylor J."/>
            <person name="Negash T."/>
            <person name="Nguyen T."/>
            <person name="Nguyen N."/>
            <person name="Nicol R."/>
            <person name="Norbu C."/>
            <person name="Norbu N."/>
            <person name="Novod N."/>
            <person name="O'Neill B."/>
            <person name="Osman S."/>
            <person name="Markiewicz E."/>
            <person name="Oyono O.L."/>
            <person name="Patti C."/>
            <person name="Phunkhang P."/>
            <person name="Pierre F."/>
            <person name="Priest M."/>
            <person name="Raghuraman S."/>
            <person name="Rege F."/>
            <person name="Reyes R."/>
            <person name="Rise C."/>
            <person name="Rogov P."/>
            <person name="Ross K."/>
            <person name="Ryan E."/>
            <person name="Settipalli S."/>
            <person name="Shea T."/>
            <person name="Sherpa N."/>
            <person name="Shi L."/>
            <person name="Shih D."/>
            <person name="Sparrow T."/>
            <person name="Spaulding J."/>
            <person name="Stalker J."/>
            <person name="Stange-Thomann N."/>
            <person name="Stavropoulos S."/>
            <person name="Stone C."/>
            <person name="Strader C."/>
            <person name="Tesfaye S."/>
            <person name="Thomson T."/>
            <person name="Thoulutsang Y."/>
            <person name="Thoulutsang D."/>
            <person name="Topham K."/>
            <person name="Topping I."/>
            <person name="Tsamla T."/>
            <person name="Vassiliev H."/>
            <person name="Vo A."/>
            <person name="Wangchuk T."/>
            <person name="Wangdi T."/>
            <person name="Weiand M."/>
            <person name="Wilkinson J."/>
            <person name="Wilson A."/>
            <person name="Yadav S."/>
            <person name="Young G."/>
            <person name="Yu Q."/>
            <person name="Zembek L."/>
            <person name="Zhong D."/>
            <person name="Zimmer A."/>
            <person name="Zwirko Z."/>
            <person name="Jaffe D.B."/>
            <person name="Alvarez P."/>
            <person name="Brockman W."/>
            <person name="Butler J."/>
            <person name="Chin C."/>
            <person name="Gnerre S."/>
            <person name="Grabherr M."/>
            <person name="Kleber M."/>
            <person name="Mauceli E."/>
            <person name="MacCallum I."/>
        </authorList>
    </citation>
    <scope>NUCLEOTIDE SEQUENCE [LARGE SCALE GENOMIC DNA]</scope>
    <source>
        <strain evidence="4">Tucson 15081-1352.22</strain>
    </source>
</reference>
<evidence type="ECO:0000256" key="2">
    <source>
        <dbReference type="SAM" id="SignalP"/>
    </source>
</evidence>
<organism evidence="3 4">
    <name type="scientific">Drosophila mojavensis</name>
    <name type="common">Fruit fly</name>
    <dbReference type="NCBI Taxonomy" id="7230"/>
    <lineage>
        <taxon>Eukaryota</taxon>
        <taxon>Metazoa</taxon>
        <taxon>Ecdysozoa</taxon>
        <taxon>Arthropoda</taxon>
        <taxon>Hexapoda</taxon>
        <taxon>Insecta</taxon>
        <taxon>Pterygota</taxon>
        <taxon>Neoptera</taxon>
        <taxon>Endopterygota</taxon>
        <taxon>Diptera</taxon>
        <taxon>Brachycera</taxon>
        <taxon>Muscomorpha</taxon>
        <taxon>Ephydroidea</taxon>
        <taxon>Drosophilidae</taxon>
        <taxon>Drosophila</taxon>
    </lineage>
</organism>
<proteinExistence type="predicted"/>
<sequence length="124" mass="13462">MEVKIVLLSCALLAICLSYLPKSDAVACNDAGLPESCTDCSDPDYVDYTDCVLDPVPTLAPETTAAPTVTDPPADGATTAAAAAAGKKTRRKRKWRVVRRPGKTVIKRRRNKNKKLQKWSLKGF</sequence>
<evidence type="ECO:0000256" key="1">
    <source>
        <dbReference type="SAM" id="MobiDB-lite"/>
    </source>
</evidence>
<dbReference type="AlphaFoldDB" id="B4KHJ6"/>
<evidence type="ECO:0000313" key="3">
    <source>
        <dbReference type="EMBL" id="EDW12275.1"/>
    </source>
</evidence>
<feature type="signal peptide" evidence="2">
    <location>
        <begin position="1"/>
        <end position="25"/>
    </location>
</feature>
<evidence type="ECO:0000313" key="4">
    <source>
        <dbReference type="Proteomes" id="UP000009192"/>
    </source>
</evidence>
<keyword evidence="4" id="KW-1185">Reference proteome</keyword>
<dbReference type="InParanoid" id="B4KHJ6"/>
<feature type="compositionally biased region" description="Low complexity" evidence="1">
    <location>
        <begin position="62"/>
        <end position="86"/>
    </location>
</feature>
<protein>
    <submittedName>
        <fullName evidence="3">Uncharacterized protein</fullName>
    </submittedName>
</protein>
<name>B4KHJ6_DROMO</name>
<dbReference type="EMBL" id="CH933807">
    <property type="protein sequence ID" value="EDW12275.1"/>
    <property type="molecule type" value="Genomic_DNA"/>
</dbReference>
<gene>
    <name evidence="3" type="primary">Dmoj\GI17597</name>
    <name evidence="3" type="ORF">Dmoj_GI17597</name>
</gene>
<feature type="compositionally biased region" description="Basic residues" evidence="1">
    <location>
        <begin position="87"/>
        <end position="97"/>
    </location>
</feature>
<dbReference type="Proteomes" id="UP000009192">
    <property type="component" value="Unassembled WGS sequence"/>
</dbReference>
<keyword evidence="2" id="KW-0732">Signal</keyword>
<feature type="chain" id="PRO_5002810766" evidence="2">
    <location>
        <begin position="26"/>
        <end position="124"/>
    </location>
</feature>
<feature type="region of interest" description="Disordered" evidence="1">
    <location>
        <begin position="62"/>
        <end position="97"/>
    </location>
</feature>
<dbReference type="OMA" id="KIVALNC"/>
<accession>B4KHJ6</accession>